<dbReference type="GO" id="GO:0003677">
    <property type="term" value="F:DNA binding"/>
    <property type="evidence" value="ECO:0007669"/>
    <property type="project" value="InterPro"/>
</dbReference>
<evidence type="ECO:0000256" key="2">
    <source>
        <dbReference type="SAM" id="Phobius"/>
    </source>
</evidence>
<name>A0A133P0S4_FUSNU</name>
<dbReference type="GO" id="GO:0009307">
    <property type="term" value="P:DNA restriction-modification system"/>
    <property type="evidence" value="ECO:0007669"/>
    <property type="project" value="InterPro"/>
</dbReference>
<dbReference type="Proteomes" id="UP000070401">
    <property type="component" value="Unassembled WGS sequence"/>
</dbReference>
<organism evidence="4 5">
    <name type="scientific">Fusobacterium nucleatum</name>
    <dbReference type="NCBI Taxonomy" id="851"/>
    <lineage>
        <taxon>Bacteria</taxon>
        <taxon>Fusobacteriati</taxon>
        <taxon>Fusobacteriota</taxon>
        <taxon>Fusobacteriia</taxon>
        <taxon>Fusobacteriales</taxon>
        <taxon>Fusobacteriaceae</taxon>
        <taxon>Fusobacterium</taxon>
    </lineage>
</organism>
<dbReference type="InterPro" id="IPR011335">
    <property type="entry name" value="Restrct_endonuc-II-like"/>
</dbReference>
<dbReference type="Gene3D" id="3.40.1350.10">
    <property type="match status" value="1"/>
</dbReference>
<keyword evidence="2" id="KW-1133">Transmembrane helix</keyword>
<feature type="coiled-coil region" evidence="1">
    <location>
        <begin position="41"/>
        <end position="99"/>
    </location>
</feature>
<evidence type="ECO:0000259" key="3">
    <source>
        <dbReference type="Pfam" id="PF04471"/>
    </source>
</evidence>
<gene>
    <name evidence="4" type="ORF">HMPREF3221_01017</name>
</gene>
<dbReference type="AlphaFoldDB" id="A0A133P0S4"/>
<protein>
    <recommendedName>
        <fullName evidence="3">Restriction endonuclease type IV Mrr domain-containing protein</fullName>
    </recommendedName>
</protein>
<keyword evidence="1" id="KW-0175">Coiled coil</keyword>
<proteinExistence type="predicted"/>
<feature type="transmembrane region" description="Helical" evidence="2">
    <location>
        <begin position="12"/>
        <end position="31"/>
    </location>
</feature>
<evidence type="ECO:0000313" key="5">
    <source>
        <dbReference type="Proteomes" id="UP000070401"/>
    </source>
</evidence>
<keyword evidence="5" id="KW-1185">Reference proteome</keyword>
<dbReference type="Pfam" id="PF04471">
    <property type="entry name" value="Mrr_cat"/>
    <property type="match status" value="1"/>
</dbReference>
<dbReference type="GO" id="GO:0004519">
    <property type="term" value="F:endonuclease activity"/>
    <property type="evidence" value="ECO:0007669"/>
    <property type="project" value="InterPro"/>
</dbReference>
<evidence type="ECO:0000313" key="4">
    <source>
        <dbReference type="EMBL" id="KXA22137.1"/>
    </source>
</evidence>
<keyword evidence="2" id="KW-0812">Transmembrane</keyword>
<dbReference type="PATRIC" id="fig|851.8.peg.1021"/>
<feature type="domain" description="Restriction endonuclease type IV Mrr" evidence="3">
    <location>
        <begin position="230"/>
        <end position="300"/>
    </location>
</feature>
<dbReference type="EMBL" id="LRPY01000099">
    <property type="protein sequence ID" value="KXA22137.1"/>
    <property type="molecule type" value="Genomic_DNA"/>
</dbReference>
<sequence>MYYNRDNRDVILILLLIGFICFVIYFICYFIKEKIKQITSSIKYKKEYEELSKKLPSLEKNLRVEYYSLIKKKEIEYDKNKTKIRLIEAEKEKLILEKEIKKDLSDYILNDTMIYFYTEYSLKKLKEIENLFINKKNPSFKSSEYIKSIKKEFTNLIIENRDLKLKLSSLSGEIEKNIEAIEDDKFGKIENYDEIISKEKIDFKNLKYYEILDYYLKKYKEKNKSKLRIGYEFERYCGYLLEQLGFSVRYHGIINGKADEGIDLIAEKNKKIVYVQCKYWSITKTIRENTVAQLLGATLKKFLETGKKTEDFFKSIKNKDIEMLLITKTVLSDEAKEFCKLLNVTYRENVTIDFDYPMVKLVENEEKIYYIPTDLQYDNIIFNSTNKKYSRVMSCEEATKLGYRHCYKWKGNYL</sequence>
<comment type="caution">
    <text evidence="4">The sequence shown here is derived from an EMBL/GenBank/DDBJ whole genome shotgun (WGS) entry which is preliminary data.</text>
</comment>
<dbReference type="SUPFAM" id="SSF52980">
    <property type="entry name" value="Restriction endonuclease-like"/>
    <property type="match status" value="1"/>
</dbReference>
<keyword evidence="2" id="KW-0472">Membrane</keyword>
<dbReference type="RefSeq" id="WP_060798341.1">
    <property type="nucleotide sequence ID" value="NZ_KQ956688.1"/>
</dbReference>
<accession>A0A133P0S4</accession>
<dbReference type="InterPro" id="IPR007560">
    <property type="entry name" value="Restrct_endonuc_IV_Mrr"/>
</dbReference>
<reference evidence="5" key="1">
    <citation type="submission" date="2016-01" db="EMBL/GenBank/DDBJ databases">
        <authorList>
            <person name="Mitreva M."/>
            <person name="Pepin K.H."/>
            <person name="Mihindukulasuriya K.A."/>
            <person name="Fulton R."/>
            <person name="Fronick C."/>
            <person name="O'Laughlin M."/>
            <person name="Miner T."/>
            <person name="Herter B."/>
            <person name="Rosa B.A."/>
            <person name="Cordes M."/>
            <person name="Tomlinson C."/>
            <person name="Wollam A."/>
            <person name="Palsikar V.B."/>
            <person name="Mardis E.R."/>
            <person name="Wilson R.K."/>
        </authorList>
    </citation>
    <scope>NUCLEOTIDE SEQUENCE [LARGE SCALE GENOMIC DNA]</scope>
    <source>
        <strain evidence="5">MJR7757B</strain>
    </source>
</reference>
<dbReference type="InterPro" id="IPR011856">
    <property type="entry name" value="tRNA_endonuc-like_dom_sf"/>
</dbReference>
<evidence type="ECO:0000256" key="1">
    <source>
        <dbReference type="SAM" id="Coils"/>
    </source>
</evidence>